<evidence type="ECO:0000256" key="1">
    <source>
        <dbReference type="SAM" id="Phobius"/>
    </source>
</evidence>
<accession>A0A916VDM7</accession>
<keyword evidence="1" id="KW-0812">Transmembrane</keyword>
<evidence type="ECO:0000313" key="3">
    <source>
        <dbReference type="Proteomes" id="UP000613208"/>
    </source>
</evidence>
<keyword evidence="3" id="KW-1185">Reference proteome</keyword>
<keyword evidence="1" id="KW-0472">Membrane</keyword>
<sequence length="143" mass="17070">MREKFNQFMQGRYGYDDLNRFLSKVFFVALILSLIGTFAGGWIPGIAVVSRVLYWIALVCLAYCYFRMFSRNIYKRSEENNRFLQRTEGVRSFFRNKKNIMEQRKYYHIYTCPGCRQKIRIPKGKGKIEVRCPKCGKTFIKRS</sequence>
<reference evidence="2" key="1">
    <citation type="submission" date="2020-06" db="EMBL/GenBank/DDBJ databases">
        <title>Characterization of fructooligosaccharide metabolism and fructooligosaccharide-degrading enzymes in human commensal butyrate producers.</title>
        <authorList>
            <person name="Tanno H."/>
            <person name="Fujii T."/>
            <person name="Hirano K."/>
            <person name="Maeno S."/>
            <person name="Tonozuka T."/>
            <person name="Sakamoto M."/>
            <person name="Ohkuma M."/>
            <person name="Tochio T."/>
            <person name="Endo A."/>
        </authorList>
    </citation>
    <scope>NUCLEOTIDE SEQUENCE</scope>
    <source>
        <strain evidence="2">JCM 17466</strain>
    </source>
</reference>
<dbReference type="RefSeq" id="WP_201311097.1">
    <property type="nucleotide sequence ID" value="NZ_BLYI01000038.1"/>
</dbReference>
<proteinExistence type="predicted"/>
<gene>
    <name evidence="2" type="ORF">ANBU17_17350</name>
</gene>
<feature type="transmembrane region" description="Helical" evidence="1">
    <location>
        <begin position="21"/>
        <end position="42"/>
    </location>
</feature>
<comment type="caution">
    <text evidence="2">The sequence shown here is derived from an EMBL/GenBank/DDBJ whole genome shotgun (WGS) entry which is preliminary data.</text>
</comment>
<evidence type="ECO:0000313" key="2">
    <source>
        <dbReference type="EMBL" id="GFO85388.1"/>
    </source>
</evidence>
<dbReference type="EMBL" id="BLYI01000038">
    <property type="protein sequence ID" value="GFO85388.1"/>
    <property type="molecule type" value="Genomic_DNA"/>
</dbReference>
<protein>
    <recommendedName>
        <fullName evidence="4">DNA-directed RNA polymerase subunit P</fullName>
    </recommendedName>
</protein>
<evidence type="ECO:0008006" key="4">
    <source>
        <dbReference type="Google" id="ProtNLM"/>
    </source>
</evidence>
<keyword evidence="1" id="KW-1133">Transmembrane helix</keyword>
<name>A0A916VDM7_9FIRM</name>
<organism evidence="2 3">
    <name type="scientific">Anaerostipes butyraticus</name>
    <dbReference type="NCBI Taxonomy" id="645466"/>
    <lineage>
        <taxon>Bacteria</taxon>
        <taxon>Bacillati</taxon>
        <taxon>Bacillota</taxon>
        <taxon>Clostridia</taxon>
        <taxon>Lachnospirales</taxon>
        <taxon>Lachnospiraceae</taxon>
        <taxon>Anaerostipes</taxon>
    </lineage>
</organism>
<dbReference type="Proteomes" id="UP000613208">
    <property type="component" value="Unassembled WGS sequence"/>
</dbReference>
<feature type="transmembrane region" description="Helical" evidence="1">
    <location>
        <begin position="48"/>
        <end position="66"/>
    </location>
</feature>
<dbReference type="AlphaFoldDB" id="A0A916VDM7"/>